<protein>
    <submittedName>
        <fullName evidence="1">Uncharacterized protein</fullName>
    </submittedName>
</protein>
<dbReference type="AlphaFoldDB" id="A0A2N3L8I6"/>
<dbReference type="Proteomes" id="UP000233332">
    <property type="component" value="Unassembled WGS sequence"/>
</dbReference>
<keyword evidence="2" id="KW-1185">Reference proteome</keyword>
<gene>
    <name evidence="1" type="ORF">COO92_09335</name>
</gene>
<accession>A0A2N3L8I6</accession>
<evidence type="ECO:0000313" key="1">
    <source>
        <dbReference type="EMBL" id="PKR59027.1"/>
    </source>
</evidence>
<comment type="caution">
    <text evidence="1">The sequence shown here is derived from an EMBL/GenBank/DDBJ whole genome shotgun (WGS) entry which is preliminary data.</text>
</comment>
<evidence type="ECO:0000313" key="2">
    <source>
        <dbReference type="Proteomes" id="UP000233332"/>
    </source>
</evidence>
<dbReference type="EMBL" id="NXGX01000003">
    <property type="protein sequence ID" value="PKR59027.1"/>
    <property type="molecule type" value="Genomic_DNA"/>
</dbReference>
<name>A0A2N3L8I6_9PROT</name>
<proteinExistence type="predicted"/>
<organism evidence="1 2">
    <name type="scientific">Thalassospira lohafexi</name>
    <dbReference type="NCBI Taxonomy" id="744227"/>
    <lineage>
        <taxon>Bacteria</taxon>
        <taxon>Pseudomonadati</taxon>
        <taxon>Pseudomonadota</taxon>
        <taxon>Alphaproteobacteria</taxon>
        <taxon>Rhodospirillales</taxon>
        <taxon>Thalassospiraceae</taxon>
        <taxon>Thalassospira</taxon>
    </lineage>
</organism>
<sequence>MFDISEITADEQYAVKENIMTTIAFKDSTTIEREVRTGWFTSFVRALQVAVIMKASQAKNHAELTADWNNAWRKVEG</sequence>
<reference evidence="1 2" key="1">
    <citation type="submission" date="2017-09" db="EMBL/GenBank/DDBJ databases">
        <title>Biodiversity and function of Thalassospira species in the particle-attached aromatic-hydrocarbon-degrading consortia from the surface seawater of the China South Sea.</title>
        <authorList>
            <person name="Dong C."/>
            <person name="Lai Q."/>
            <person name="Shao Z."/>
        </authorList>
    </citation>
    <scope>NUCLEOTIDE SEQUENCE [LARGE SCALE GENOMIC DNA]</scope>
    <source>
        <strain evidence="1 2">139Z-12</strain>
    </source>
</reference>